<dbReference type="PANTHER" id="PTHR13061:SF56">
    <property type="entry name" value="PROTEIN YRDA"/>
    <property type="match status" value="1"/>
</dbReference>
<dbReference type="Gene3D" id="2.160.10.10">
    <property type="entry name" value="Hexapeptide repeat proteins"/>
    <property type="match status" value="1"/>
</dbReference>
<accession>A0A2N8SVP0</accession>
<reference evidence="1 2" key="1">
    <citation type="submission" date="2018-01" db="EMBL/GenBank/DDBJ databases">
        <title>Denitrification phenotypes of diverse strains of Pseudomonas stutzeri.</title>
        <authorList>
            <person name="Milligan D.A."/>
            <person name="Bergaust L."/>
            <person name="Bakken L.R."/>
            <person name="Frostegard A."/>
        </authorList>
    </citation>
    <scope>NUCLEOTIDE SEQUENCE [LARGE SCALE GENOMIC DNA]</scope>
    <source>
        <strain evidence="1 2">28a3</strain>
    </source>
</reference>
<proteinExistence type="predicted"/>
<evidence type="ECO:0000313" key="1">
    <source>
        <dbReference type="EMBL" id="PNG06562.1"/>
    </source>
</evidence>
<dbReference type="AlphaFoldDB" id="A0A2N8SVP0"/>
<dbReference type="RefSeq" id="WP_021206330.1">
    <property type="nucleotide sequence ID" value="NZ_JAETZY010000002.1"/>
</dbReference>
<dbReference type="SUPFAM" id="SSF51161">
    <property type="entry name" value="Trimeric LpxA-like enzymes"/>
    <property type="match status" value="1"/>
</dbReference>
<evidence type="ECO:0000313" key="2">
    <source>
        <dbReference type="Proteomes" id="UP000235897"/>
    </source>
</evidence>
<name>A0A2N8SVP0_STUST</name>
<comment type="caution">
    <text evidence="1">The sequence shown here is derived from an EMBL/GenBank/DDBJ whole genome shotgun (WGS) entry which is preliminary data.</text>
</comment>
<sequence length="187" mass="19942">MSIRTFQGHTPVLGERVFVDPSAVLIGDIEIGEDSSVWPLTVIRGDMHRIRIGARTSIQDGSVLHITHAGPFNPDGFPLTIGDEVTVGHKVTLHGCTLGSRILVGMGSIVMDGAVVEDEVIIGAGSLVPPGKTLQSGYLYVGSPAKQARPLTDKERSFFSYTAGNYVKLKNQHLAEGIECDACTLSD</sequence>
<dbReference type="OrthoDB" id="9803036at2"/>
<dbReference type="Proteomes" id="UP000235897">
    <property type="component" value="Unassembled WGS sequence"/>
</dbReference>
<dbReference type="PANTHER" id="PTHR13061">
    <property type="entry name" value="DYNACTIN SUBUNIT P25"/>
    <property type="match status" value="1"/>
</dbReference>
<gene>
    <name evidence="1" type="ORF">CXL00_06410</name>
</gene>
<dbReference type="InterPro" id="IPR050484">
    <property type="entry name" value="Transf_Hexapept/Carb_Anhydrase"/>
</dbReference>
<protein>
    <submittedName>
        <fullName evidence="1">Gamma carbonic anhydrase family protein</fullName>
    </submittedName>
</protein>
<dbReference type="CDD" id="cd04645">
    <property type="entry name" value="LbH_gamma_CA_like"/>
    <property type="match status" value="1"/>
</dbReference>
<organism evidence="1 2">
    <name type="scientific">Stutzerimonas stutzeri</name>
    <name type="common">Pseudomonas stutzeri</name>
    <dbReference type="NCBI Taxonomy" id="316"/>
    <lineage>
        <taxon>Bacteria</taxon>
        <taxon>Pseudomonadati</taxon>
        <taxon>Pseudomonadota</taxon>
        <taxon>Gammaproteobacteria</taxon>
        <taxon>Pseudomonadales</taxon>
        <taxon>Pseudomonadaceae</taxon>
        <taxon>Stutzerimonas</taxon>
    </lineage>
</organism>
<dbReference type="EMBL" id="POUW01000002">
    <property type="protein sequence ID" value="PNG06562.1"/>
    <property type="molecule type" value="Genomic_DNA"/>
</dbReference>
<dbReference type="InterPro" id="IPR011004">
    <property type="entry name" value="Trimer_LpxA-like_sf"/>
</dbReference>
<dbReference type="InterPro" id="IPR047324">
    <property type="entry name" value="LbH_gamma_CA-like"/>
</dbReference>
<dbReference type="InterPro" id="IPR001451">
    <property type="entry name" value="Hexapep"/>
</dbReference>
<dbReference type="Pfam" id="PF00132">
    <property type="entry name" value="Hexapep"/>
    <property type="match status" value="1"/>
</dbReference>